<evidence type="ECO:0000259" key="13">
    <source>
        <dbReference type="Pfam" id="PF00593"/>
    </source>
</evidence>
<proteinExistence type="inferred from homology"/>
<dbReference type="Gene3D" id="2.40.170.20">
    <property type="entry name" value="TonB-dependent receptor, beta-barrel domain"/>
    <property type="match status" value="1"/>
</dbReference>
<dbReference type="InterPro" id="IPR012910">
    <property type="entry name" value="Plug_dom"/>
</dbReference>
<evidence type="ECO:0000256" key="1">
    <source>
        <dbReference type="ARBA" id="ARBA00004571"/>
    </source>
</evidence>
<dbReference type="GO" id="GO:0009279">
    <property type="term" value="C:cell outer membrane"/>
    <property type="evidence" value="ECO:0007669"/>
    <property type="project" value="UniProtKB-SubCell"/>
</dbReference>
<dbReference type="Gene3D" id="2.170.130.10">
    <property type="entry name" value="TonB-dependent receptor, plug domain"/>
    <property type="match status" value="1"/>
</dbReference>
<comment type="caution">
    <text evidence="15">The sequence shown here is derived from an EMBL/GenBank/DDBJ whole genome shotgun (WGS) entry which is preliminary data.</text>
</comment>
<dbReference type="Pfam" id="PF00593">
    <property type="entry name" value="TonB_dep_Rec_b-barrel"/>
    <property type="match status" value="1"/>
</dbReference>
<feature type="signal peptide" evidence="12">
    <location>
        <begin position="1"/>
        <end position="17"/>
    </location>
</feature>
<evidence type="ECO:0000256" key="5">
    <source>
        <dbReference type="ARBA" id="ARBA00022729"/>
    </source>
</evidence>
<dbReference type="InterPro" id="IPR039426">
    <property type="entry name" value="TonB-dep_rcpt-like"/>
</dbReference>
<keyword evidence="16" id="KW-1185">Reference proteome</keyword>
<dbReference type="InterPro" id="IPR000531">
    <property type="entry name" value="Beta-barrel_TonB"/>
</dbReference>
<keyword evidence="7 9" id="KW-0472">Membrane</keyword>
<dbReference type="PROSITE" id="PS52016">
    <property type="entry name" value="TONB_DEPENDENT_REC_3"/>
    <property type="match status" value="1"/>
</dbReference>
<evidence type="ECO:0000256" key="11">
    <source>
        <dbReference type="RuleBase" id="RU003357"/>
    </source>
</evidence>
<evidence type="ECO:0000256" key="10">
    <source>
        <dbReference type="PROSITE-ProRule" id="PRU10143"/>
    </source>
</evidence>
<dbReference type="OrthoDB" id="9795928at2"/>
<dbReference type="GO" id="GO:0044718">
    <property type="term" value="P:siderophore transmembrane transport"/>
    <property type="evidence" value="ECO:0007669"/>
    <property type="project" value="TreeGrafter"/>
</dbReference>
<name>A0A2P2E9L9_9PROT</name>
<dbReference type="RefSeq" id="WP_108984617.1">
    <property type="nucleotide sequence ID" value="NZ_BFBR01000003.1"/>
</dbReference>
<reference evidence="15 16" key="1">
    <citation type="journal article" date="2018" name="Genome Announc.">
        <title>Draft Genome Sequence of "Candidatus Phycosocius bacilliformis," an Alphaproteobacterial Ectosymbiont of the Hydrocarbon-Producing Green Alga Botryococcus braunii.</title>
        <authorList>
            <person name="Tanabe Y."/>
            <person name="Yamaguchi H."/>
            <person name="Watanabe M.M."/>
        </authorList>
    </citation>
    <scope>NUCLEOTIDE SEQUENCE [LARGE SCALE GENOMIC DNA]</scope>
    <source>
        <strain evidence="15 16">BOTRYCO-2</strain>
    </source>
</reference>
<keyword evidence="3 9" id="KW-1134">Transmembrane beta strand</keyword>
<evidence type="ECO:0000313" key="15">
    <source>
        <dbReference type="EMBL" id="GBF57755.1"/>
    </source>
</evidence>
<feature type="domain" description="TonB-dependent receptor plug" evidence="14">
    <location>
        <begin position="46"/>
        <end position="149"/>
    </location>
</feature>
<comment type="similarity">
    <text evidence="9 11">Belongs to the TonB-dependent receptor family.</text>
</comment>
<evidence type="ECO:0000256" key="9">
    <source>
        <dbReference type="PROSITE-ProRule" id="PRU01360"/>
    </source>
</evidence>
<feature type="domain" description="TonB-dependent receptor-like beta-barrel" evidence="13">
    <location>
        <begin position="269"/>
        <end position="625"/>
    </location>
</feature>
<evidence type="ECO:0000256" key="7">
    <source>
        <dbReference type="ARBA" id="ARBA00023136"/>
    </source>
</evidence>
<sequence length="656" mass="69951">MSALFVSLLSLAAPETAGPVNQTAPVQTPETIVVTATALGDPSDAISQGVAVVTRSEALQASIGGGIGETLAGIPGVRSTFYGVNASRPIVRGLGEDRIRLVLNGLAGIDASTISPDHAPAIDGLDAEAIEVLKGPAALRYGGNAVGGVINVVDGRLPTRLPEKPIGGEIFVGGSTAEDAGTAALKIVGTSGQTVFRLDGFRREGQDYKVPGFVQTAALRAVTGDDAEGTAFNTRGEIWALGGSIGRITERTNLALSTRRTKSKYGIPGEEAFIDLSQTRYDFQAGIRDLGWFDSLTLTLTSGDYTHSEIEFDGAVGTVFTNEGYEGRLEARHRSMGNLDGLFGVQFGSTDFAAQGDEAFILPVTIETLGAFWVERYNANNWGAEVGARYERRDYSGLAGNRDFDLGSFSASGFIKPADGLRLSLNLGYTERAPTEVELFADGPHAATQAYEIGDANLKVETATSAEAVGRWQVGRATLDLTVWRTGFDGFIAFNPTGQIEDGLPVFEVSQKDATLTGAEFHVSYSLGEAGGWRWVGEGGIDTVRGSYDAGGPIARMPPTLVTLGLEATRPQMRLRAEVQSLADQSRTAAFETRTEGSTMVNALWAWRPIQSEDRIELTFEGRNLTNEDIREHTSFLKDYLPKPGRSIRVSLKGTF</sequence>
<dbReference type="PANTHER" id="PTHR30069">
    <property type="entry name" value="TONB-DEPENDENT OUTER MEMBRANE RECEPTOR"/>
    <property type="match status" value="1"/>
</dbReference>
<evidence type="ECO:0000256" key="8">
    <source>
        <dbReference type="ARBA" id="ARBA00023237"/>
    </source>
</evidence>
<dbReference type="PANTHER" id="PTHR30069:SF40">
    <property type="entry name" value="TONB-DEPENDENT RECEPTOR NMB0964-RELATED"/>
    <property type="match status" value="1"/>
</dbReference>
<keyword evidence="8 9" id="KW-0998">Cell outer membrane</keyword>
<dbReference type="EMBL" id="BFBR01000003">
    <property type="protein sequence ID" value="GBF57755.1"/>
    <property type="molecule type" value="Genomic_DNA"/>
</dbReference>
<comment type="subcellular location">
    <subcellularLocation>
        <location evidence="1 9">Cell outer membrane</location>
        <topology evidence="1 9">Multi-pass membrane protein</topology>
    </subcellularLocation>
</comment>
<dbReference type="Proteomes" id="UP000245086">
    <property type="component" value="Unassembled WGS sequence"/>
</dbReference>
<evidence type="ECO:0000256" key="6">
    <source>
        <dbReference type="ARBA" id="ARBA00023077"/>
    </source>
</evidence>
<keyword evidence="6 10" id="KW-0798">TonB box</keyword>
<keyword evidence="4 9" id="KW-0812">Transmembrane</keyword>
<gene>
    <name evidence="15" type="ORF">PbB2_01424</name>
</gene>
<dbReference type="InterPro" id="IPR010916">
    <property type="entry name" value="TonB_box_CS"/>
</dbReference>
<evidence type="ECO:0000256" key="2">
    <source>
        <dbReference type="ARBA" id="ARBA00022448"/>
    </source>
</evidence>
<keyword evidence="2 9" id="KW-0813">Transport</keyword>
<dbReference type="SUPFAM" id="SSF56935">
    <property type="entry name" value="Porins"/>
    <property type="match status" value="1"/>
</dbReference>
<accession>A0A2P2E9L9</accession>
<evidence type="ECO:0000256" key="12">
    <source>
        <dbReference type="SAM" id="SignalP"/>
    </source>
</evidence>
<evidence type="ECO:0000256" key="4">
    <source>
        <dbReference type="ARBA" id="ARBA00022692"/>
    </source>
</evidence>
<organism evidence="15 16">
    <name type="scientific">Candidatus Phycosocius bacilliformis</name>
    <dbReference type="NCBI Taxonomy" id="1445552"/>
    <lineage>
        <taxon>Bacteria</taxon>
        <taxon>Pseudomonadati</taxon>
        <taxon>Pseudomonadota</taxon>
        <taxon>Alphaproteobacteria</taxon>
        <taxon>Caulobacterales</taxon>
        <taxon>Caulobacterales incertae sedis</taxon>
        <taxon>Candidatus Phycosocius</taxon>
    </lineage>
</organism>
<keyword evidence="5 12" id="KW-0732">Signal</keyword>
<dbReference type="InterPro" id="IPR037066">
    <property type="entry name" value="Plug_dom_sf"/>
</dbReference>
<protein>
    <submittedName>
        <fullName evidence="15">Putative TonB-dependent receptor</fullName>
    </submittedName>
</protein>
<feature type="chain" id="PRO_5015199726" evidence="12">
    <location>
        <begin position="18"/>
        <end position="656"/>
    </location>
</feature>
<dbReference type="PROSITE" id="PS00430">
    <property type="entry name" value="TONB_DEPENDENT_REC_1"/>
    <property type="match status" value="1"/>
</dbReference>
<dbReference type="AlphaFoldDB" id="A0A2P2E9L9"/>
<dbReference type="InterPro" id="IPR036942">
    <property type="entry name" value="Beta-barrel_TonB_sf"/>
</dbReference>
<keyword evidence="15" id="KW-0675">Receptor</keyword>
<dbReference type="Pfam" id="PF07715">
    <property type="entry name" value="Plug"/>
    <property type="match status" value="1"/>
</dbReference>
<feature type="short sequence motif" description="TonB box" evidence="10">
    <location>
        <begin position="31"/>
        <end position="37"/>
    </location>
</feature>
<evidence type="ECO:0000259" key="14">
    <source>
        <dbReference type="Pfam" id="PF07715"/>
    </source>
</evidence>
<evidence type="ECO:0000256" key="3">
    <source>
        <dbReference type="ARBA" id="ARBA00022452"/>
    </source>
</evidence>
<dbReference type="GO" id="GO:0015344">
    <property type="term" value="F:siderophore uptake transmembrane transporter activity"/>
    <property type="evidence" value="ECO:0007669"/>
    <property type="project" value="TreeGrafter"/>
</dbReference>
<evidence type="ECO:0000313" key="16">
    <source>
        <dbReference type="Proteomes" id="UP000245086"/>
    </source>
</evidence>